<comment type="caution">
    <text evidence="5">The sequence shown here is derived from an EMBL/GenBank/DDBJ whole genome shotgun (WGS) entry which is preliminary data.</text>
</comment>
<feature type="region of interest" description="Disordered" evidence="4">
    <location>
        <begin position="81"/>
        <end position="102"/>
    </location>
</feature>
<comment type="similarity">
    <text evidence="1 3">Belongs to the CMC family.</text>
</comment>
<keyword evidence="3" id="KW-0496">Mitochondrion</keyword>
<reference evidence="5 6" key="1">
    <citation type="submission" date="2017-08" db="EMBL/GenBank/DDBJ databases">
        <title>Acidophilic green algal genome provides insights into adaptation to an acidic environment.</title>
        <authorList>
            <person name="Hirooka S."/>
            <person name="Hirose Y."/>
            <person name="Kanesaki Y."/>
            <person name="Higuchi S."/>
            <person name="Fujiwara T."/>
            <person name="Onuma R."/>
            <person name="Era A."/>
            <person name="Ohbayashi R."/>
            <person name="Uzuka A."/>
            <person name="Nozaki H."/>
            <person name="Yoshikawa H."/>
            <person name="Miyagishima S.Y."/>
        </authorList>
    </citation>
    <scope>NUCLEOTIDE SEQUENCE [LARGE SCALE GENOMIC DNA]</scope>
    <source>
        <strain evidence="5 6">NIES-2499</strain>
    </source>
</reference>
<accession>A0A250WTI0</accession>
<dbReference type="GO" id="GO:0005739">
    <property type="term" value="C:mitochondrion"/>
    <property type="evidence" value="ECO:0007669"/>
    <property type="project" value="UniProtKB-SubCell"/>
</dbReference>
<sequence>MHPALIPEKHPMCGKYMEALVQCRKDNRFSRYIGACNDITYDLSLCLVKEKKIARADRQAQWHDQWRKKKEEDEARMLALKEQAAMSKSESPKEVSSEMQQL</sequence>
<comment type="subcellular location">
    <subcellularLocation>
        <location evidence="3">Mitochondrion</location>
    </subcellularLocation>
</comment>
<dbReference type="Pfam" id="PF08583">
    <property type="entry name" value="Cmc1"/>
    <property type="match status" value="1"/>
</dbReference>
<dbReference type="OrthoDB" id="532630at2759"/>
<evidence type="ECO:0000256" key="2">
    <source>
        <dbReference type="ARBA" id="ARBA00023157"/>
    </source>
</evidence>
<evidence type="ECO:0000256" key="3">
    <source>
        <dbReference type="RuleBase" id="RU364104"/>
    </source>
</evidence>
<keyword evidence="6" id="KW-1185">Reference proteome</keyword>
<organism evidence="5 6">
    <name type="scientific">Chlamydomonas eustigma</name>
    <dbReference type="NCBI Taxonomy" id="1157962"/>
    <lineage>
        <taxon>Eukaryota</taxon>
        <taxon>Viridiplantae</taxon>
        <taxon>Chlorophyta</taxon>
        <taxon>core chlorophytes</taxon>
        <taxon>Chlorophyceae</taxon>
        <taxon>CS clade</taxon>
        <taxon>Chlamydomonadales</taxon>
        <taxon>Chlamydomonadaceae</taxon>
        <taxon>Chlamydomonas</taxon>
    </lineage>
</organism>
<evidence type="ECO:0000313" key="5">
    <source>
        <dbReference type="EMBL" id="GAX74123.1"/>
    </source>
</evidence>
<name>A0A250WTI0_9CHLO</name>
<evidence type="ECO:0000256" key="1">
    <source>
        <dbReference type="ARBA" id="ARBA00007347"/>
    </source>
</evidence>
<dbReference type="AlphaFoldDB" id="A0A250WTI0"/>
<dbReference type="Proteomes" id="UP000232323">
    <property type="component" value="Unassembled WGS sequence"/>
</dbReference>
<dbReference type="STRING" id="1157962.A0A250WTI0"/>
<evidence type="ECO:0000256" key="4">
    <source>
        <dbReference type="SAM" id="MobiDB-lite"/>
    </source>
</evidence>
<keyword evidence="2" id="KW-1015">Disulfide bond</keyword>
<dbReference type="InterPro" id="IPR013892">
    <property type="entry name" value="Cyt_c_biogenesis_Cmc1-like"/>
</dbReference>
<evidence type="ECO:0000313" key="6">
    <source>
        <dbReference type="Proteomes" id="UP000232323"/>
    </source>
</evidence>
<dbReference type="EMBL" id="BEGY01000006">
    <property type="protein sequence ID" value="GAX74123.1"/>
    <property type="molecule type" value="Genomic_DNA"/>
</dbReference>
<gene>
    <name evidence="5" type="ORF">CEUSTIGMA_g1572.t1</name>
</gene>
<protein>
    <recommendedName>
        <fullName evidence="3">COX assembly mitochondrial protein</fullName>
    </recommendedName>
</protein>
<proteinExistence type="inferred from homology"/>